<keyword evidence="3" id="KW-1185">Reference proteome</keyword>
<dbReference type="Proteomes" id="UP000272025">
    <property type="component" value="Unassembled WGS sequence"/>
</dbReference>
<feature type="domain" description="BTB" evidence="1">
    <location>
        <begin position="19"/>
        <end position="90"/>
    </location>
</feature>
<dbReference type="RefSeq" id="XP_028463222.1">
    <property type="nucleotide sequence ID" value="XM_028608447.1"/>
</dbReference>
<dbReference type="EMBL" id="ML119061">
    <property type="protein sequence ID" value="ROT35416.1"/>
    <property type="molecule type" value="Genomic_DNA"/>
</dbReference>
<name>A0A3N2PM44_SODAK</name>
<sequence length="347" mass="38971">MDEQQTTENHRCVCLDPSGNVTLAFPDKKGSTSIQFVVSSPVLALASSYFRVLFESNFKEGLETKAGTFPRIELEEDDSEAMEAILSLLHFRNGTEYTTMKPEKLAAIALHCNKYQCTNALRPWLHLWLDSEKVPKAYDIGFLLSAAFFFEDAKHFRRISALAIRHVDIVTASLWQEQDVTALMATELHSMIIQSVRLLLDRLQGIMHSGEEMLEGSLRGYEMAGRVCDQCGRKHPETAKKCHPCGTSEIHKVYCTSQSRVAEYFILLRQNNLWPSVTRFRDSAAATLAAQFGTAASACRHQCSAGSECPLRTMLDRVSREMNRVLDNIQGVELKPDLVPTYLASEV</sequence>
<dbReference type="OrthoDB" id="5326346at2759"/>
<gene>
    <name evidence="2" type="ORF">SODALDRAFT_284129</name>
</gene>
<protein>
    <recommendedName>
        <fullName evidence="1">BTB domain-containing protein</fullName>
    </recommendedName>
</protein>
<dbReference type="STRING" id="1314773.A0A3N2PM44"/>
<evidence type="ECO:0000313" key="3">
    <source>
        <dbReference type="Proteomes" id="UP000272025"/>
    </source>
</evidence>
<evidence type="ECO:0000259" key="1">
    <source>
        <dbReference type="PROSITE" id="PS50097"/>
    </source>
</evidence>
<dbReference type="PROSITE" id="PS50097">
    <property type="entry name" value="BTB"/>
    <property type="match status" value="1"/>
</dbReference>
<dbReference type="InterPro" id="IPR011333">
    <property type="entry name" value="SKP1/BTB/POZ_sf"/>
</dbReference>
<reference evidence="2 3" key="1">
    <citation type="journal article" date="2018" name="Mol. Ecol.">
        <title>The obligate alkalophilic soda-lake fungus Sodiomyces alkalinus has shifted to a protein diet.</title>
        <authorList>
            <person name="Grum-Grzhimaylo A.A."/>
            <person name="Falkoski D.L."/>
            <person name="van den Heuvel J."/>
            <person name="Valero-Jimenez C.A."/>
            <person name="Min B."/>
            <person name="Choi I.G."/>
            <person name="Lipzen A."/>
            <person name="Daum C.G."/>
            <person name="Aanen D.K."/>
            <person name="Tsang A."/>
            <person name="Henrissat B."/>
            <person name="Bilanenko E.N."/>
            <person name="de Vries R.P."/>
            <person name="van Kan J.A.L."/>
            <person name="Grigoriev I.V."/>
            <person name="Debets A.J.M."/>
        </authorList>
    </citation>
    <scope>NUCLEOTIDE SEQUENCE [LARGE SCALE GENOMIC DNA]</scope>
    <source>
        <strain evidence="2 3">F11</strain>
    </source>
</reference>
<organism evidence="2 3">
    <name type="scientific">Sodiomyces alkalinus (strain CBS 110278 / VKM F-3762 / F11)</name>
    <name type="common">Alkaliphilic filamentous fungus</name>
    <dbReference type="NCBI Taxonomy" id="1314773"/>
    <lineage>
        <taxon>Eukaryota</taxon>
        <taxon>Fungi</taxon>
        <taxon>Dikarya</taxon>
        <taxon>Ascomycota</taxon>
        <taxon>Pezizomycotina</taxon>
        <taxon>Sordariomycetes</taxon>
        <taxon>Hypocreomycetidae</taxon>
        <taxon>Glomerellales</taxon>
        <taxon>Plectosphaerellaceae</taxon>
        <taxon>Sodiomyces</taxon>
    </lineage>
</organism>
<dbReference type="InterPro" id="IPR000210">
    <property type="entry name" value="BTB/POZ_dom"/>
</dbReference>
<dbReference type="GeneID" id="39576925"/>
<dbReference type="SUPFAM" id="SSF54695">
    <property type="entry name" value="POZ domain"/>
    <property type="match status" value="1"/>
</dbReference>
<accession>A0A3N2PM44</accession>
<dbReference type="AlphaFoldDB" id="A0A3N2PM44"/>
<dbReference type="Gene3D" id="3.30.710.10">
    <property type="entry name" value="Potassium Channel Kv1.1, Chain A"/>
    <property type="match status" value="1"/>
</dbReference>
<dbReference type="Pfam" id="PF00651">
    <property type="entry name" value="BTB"/>
    <property type="match status" value="1"/>
</dbReference>
<evidence type="ECO:0000313" key="2">
    <source>
        <dbReference type="EMBL" id="ROT35416.1"/>
    </source>
</evidence>
<dbReference type="CDD" id="cd18186">
    <property type="entry name" value="BTB_POZ_ZBTB_KLHL-like"/>
    <property type="match status" value="1"/>
</dbReference>
<proteinExistence type="predicted"/>